<dbReference type="Proteomes" id="UP000276888">
    <property type="component" value="Chromosome"/>
</dbReference>
<keyword evidence="2" id="KW-0472">Membrane</keyword>
<evidence type="ECO:0000256" key="2">
    <source>
        <dbReference type="SAM" id="Phobius"/>
    </source>
</evidence>
<accession>A0A3S9WAG7</accession>
<gene>
    <name evidence="3" type="ORF">CVS47_01706</name>
</gene>
<feature type="compositionally biased region" description="Polar residues" evidence="1">
    <location>
        <begin position="66"/>
        <end position="77"/>
    </location>
</feature>
<reference evidence="3 4" key="1">
    <citation type="submission" date="2018-08" db="EMBL/GenBank/DDBJ databases">
        <title>Microbacterium lemovicicum sp. nov., a bacterium isolated from a natural uranium-rich soil.</title>
        <authorList>
            <person name="ORTET P."/>
        </authorList>
    </citation>
    <scope>NUCLEOTIDE SEQUENCE [LARGE SCALE GENOMIC DNA]</scope>
    <source>
        <strain evidence="3 4">Viu22</strain>
    </source>
</reference>
<evidence type="ECO:0000256" key="1">
    <source>
        <dbReference type="SAM" id="MobiDB-lite"/>
    </source>
</evidence>
<organism evidence="3 4">
    <name type="scientific">Microbacterium lemovicicum</name>
    <dbReference type="NCBI Taxonomy" id="1072463"/>
    <lineage>
        <taxon>Bacteria</taxon>
        <taxon>Bacillati</taxon>
        <taxon>Actinomycetota</taxon>
        <taxon>Actinomycetes</taxon>
        <taxon>Micrococcales</taxon>
        <taxon>Microbacteriaceae</taxon>
        <taxon>Microbacterium</taxon>
    </lineage>
</organism>
<feature type="region of interest" description="Disordered" evidence="1">
    <location>
        <begin position="65"/>
        <end position="106"/>
    </location>
</feature>
<name>A0A3S9WAG7_9MICO</name>
<evidence type="ECO:0000313" key="4">
    <source>
        <dbReference type="Proteomes" id="UP000276888"/>
    </source>
</evidence>
<keyword evidence="4" id="KW-1185">Reference proteome</keyword>
<feature type="transmembrane region" description="Helical" evidence="2">
    <location>
        <begin position="115"/>
        <end position="137"/>
    </location>
</feature>
<protein>
    <submittedName>
        <fullName evidence="3">Uncharacterized protein</fullName>
    </submittedName>
</protein>
<feature type="compositionally biased region" description="Polar residues" evidence="1">
    <location>
        <begin position="88"/>
        <end position="97"/>
    </location>
</feature>
<dbReference type="KEGG" id="mlv:CVS47_01706"/>
<proteinExistence type="predicted"/>
<keyword evidence="2" id="KW-1133">Transmembrane helix</keyword>
<keyword evidence="2" id="KW-0812">Transmembrane</keyword>
<evidence type="ECO:0000313" key="3">
    <source>
        <dbReference type="EMBL" id="AZS37080.1"/>
    </source>
</evidence>
<dbReference type="EMBL" id="CP031423">
    <property type="protein sequence ID" value="AZS37080.1"/>
    <property type="molecule type" value="Genomic_DNA"/>
</dbReference>
<sequence length="262" mass="27400">MATDEDADERELEQLRRRAYGPAADIARDPDALRRLHALEEVVRARATDRAVVDRAVVAHVASSVGAETSPVTTTTVDAAASPGPAPRTSSPGSAGPTTDPAPSPAVSWWRRRSVWVAALAGAAVGAAAIWGGMTLLTPQPAATLQAVSSTPEERLSAFDDGYAQSFGIEEGDAQRFETYRGVTVWVAPTRTGGSCLVVTTDAAGTYGGACVPRGMDPMFDLMVYPGMVPQVVEGLPVGSVARLTYRDGAIRVDEAIGTQFS</sequence>
<dbReference type="AlphaFoldDB" id="A0A3S9WAG7"/>